<accession>A0A8H7C0P6</accession>
<dbReference type="PANTHER" id="PTHR12419">
    <property type="entry name" value="OTU DOMAIN CONTAINING PROTEIN"/>
    <property type="match status" value="1"/>
</dbReference>
<dbReference type="Pfam" id="PF02338">
    <property type="entry name" value="OTU"/>
    <property type="match status" value="1"/>
</dbReference>
<feature type="compositionally biased region" description="Low complexity" evidence="1">
    <location>
        <begin position="351"/>
        <end position="365"/>
    </location>
</feature>
<dbReference type="PANTHER" id="PTHR12419:SF7">
    <property type="entry name" value="OTU DOMAIN-CONTAINING PROTEIN 3"/>
    <property type="match status" value="1"/>
</dbReference>
<feature type="compositionally biased region" description="Polar residues" evidence="1">
    <location>
        <begin position="329"/>
        <end position="339"/>
    </location>
</feature>
<proteinExistence type="predicted"/>
<feature type="compositionally biased region" description="Low complexity" evidence="1">
    <location>
        <begin position="563"/>
        <end position="576"/>
    </location>
</feature>
<evidence type="ECO:0000259" key="2">
    <source>
        <dbReference type="PROSITE" id="PS50802"/>
    </source>
</evidence>
<dbReference type="SUPFAM" id="SSF54001">
    <property type="entry name" value="Cysteine proteinases"/>
    <property type="match status" value="1"/>
</dbReference>
<comment type="caution">
    <text evidence="3">The sequence shown here is derived from an EMBL/GenBank/DDBJ whole genome shotgun (WGS) entry which is preliminary data.</text>
</comment>
<dbReference type="AlphaFoldDB" id="A0A8H7C0P6"/>
<feature type="compositionally biased region" description="Low complexity" evidence="1">
    <location>
        <begin position="315"/>
        <end position="328"/>
    </location>
</feature>
<evidence type="ECO:0000313" key="4">
    <source>
        <dbReference type="Proteomes" id="UP000629468"/>
    </source>
</evidence>
<feature type="compositionally biased region" description="Basic and acidic residues" evidence="1">
    <location>
        <begin position="229"/>
        <end position="248"/>
    </location>
</feature>
<name>A0A8H7C0P6_AGABI</name>
<feature type="region of interest" description="Disordered" evidence="1">
    <location>
        <begin position="1"/>
        <end position="32"/>
    </location>
</feature>
<feature type="compositionally biased region" description="Acidic residues" evidence="1">
    <location>
        <begin position="259"/>
        <end position="268"/>
    </location>
</feature>
<dbReference type="InterPro" id="IPR003323">
    <property type="entry name" value="OTU_dom"/>
</dbReference>
<feature type="region of interest" description="Disordered" evidence="1">
    <location>
        <begin position="286"/>
        <end position="339"/>
    </location>
</feature>
<evidence type="ECO:0000313" key="3">
    <source>
        <dbReference type="EMBL" id="KAF7759905.1"/>
    </source>
</evidence>
<dbReference type="Proteomes" id="UP000629468">
    <property type="component" value="Unassembled WGS sequence"/>
</dbReference>
<dbReference type="GO" id="GO:0004843">
    <property type="term" value="F:cysteine-type deubiquitinase activity"/>
    <property type="evidence" value="ECO:0007669"/>
    <property type="project" value="TreeGrafter"/>
</dbReference>
<feature type="compositionally biased region" description="Basic and acidic residues" evidence="1">
    <location>
        <begin position="389"/>
        <end position="400"/>
    </location>
</feature>
<dbReference type="InterPro" id="IPR038765">
    <property type="entry name" value="Papain-like_cys_pep_sf"/>
</dbReference>
<feature type="compositionally biased region" description="Low complexity" evidence="1">
    <location>
        <begin position="425"/>
        <end position="451"/>
    </location>
</feature>
<feature type="compositionally biased region" description="Polar residues" evidence="1">
    <location>
        <begin position="366"/>
        <end position="375"/>
    </location>
</feature>
<protein>
    <recommendedName>
        <fullName evidence="2">OTU domain-containing protein</fullName>
    </recommendedName>
</protein>
<organism evidence="3 4">
    <name type="scientific">Agaricus bisporus var. burnettii</name>
    <dbReference type="NCBI Taxonomy" id="192524"/>
    <lineage>
        <taxon>Eukaryota</taxon>
        <taxon>Fungi</taxon>
        <taxon>Dikarya</taxon>
        <taxon>Basidiomycota</taxon>
        <taxon>Agaricomycotina</taxon>
        <taxon>Agaricomycetes</taxon>
        <taxon>Agaricomycetidae</taxon>
        <taxon>Agaricales</taxon>
        <taxon>Agaricineae</taxon>
        <taxon>Agaricaceae</taxon>
        <taxon>Agaricus</taxon>
    </lineage>
</organism>
<dbReference type="GO" id="GO:0016579">
    <property type="term" value="P:protein deubiquitination"/>
    <property type="evidence" value="ECO:0007669"/>
    <property type="project" value="TreeGrafter"/>
</dbReference>
<dbReference type="InterPro" id="IPR050704">
    <property type="entry name" value="Peptidase_C85-like"/>
</dbReference>
<reference evidence="3 4" key="1">
    <citation type="journal article" name="Sci. Rep.">
        <title>Telomere-to-telomere assembled and centromere annotated genomes of the two main subspecies of the button mushroom Agaricus bisporus reveal especially polymorphic chromosome ends.</title>
        <authorList>
            <person name="Sonnenberg A.S.M."/>
            <person name="Sedaghat-Telgerd N."/>
            <person name="Lavrijssen B."/>
            <person name="Ohm R.A."/>
            <person name="Hendrickx P.M."/>
            <person name="Scholtmeijer K."/>
            <person name="Baars J.J.P."/>
            <person name="van Peer A."/>
        </authorList>
    </citation>
    <scope>NUCLEOTIDE SEQUENCE [LARGE SCALE GENOMIC DNA]</scope>
    <source>
        <strain evidence="3 4">H119_p4</strain>
    </source>
</reference>
<feature type="compositionally biased region" description="Low complexity" evidence="1">
    <location>
        <begin position="467"/>
        <end position="485"/>
    </location>
</feature>
<feature type="region of interest" description="Disordered" evidence="1">
    <location>
        <begin position="351"/>
        <end position="652"/>
    </location>
</feature>
<feature type="region of interest" description="Disordered" evidence="1">
    <location>
        <begin position="151"/>
        <end position="173"/>
    </location>
</feature>
<feature type="domain" description="OTU" evidence="2">
    <location>
        <begin position="46"/>
        <end position="192"/>
    </location>
</feature>
<feature type="compositionally biased region" description="Basic residues" evidence="1">
    <location>
        <begin position="588"/>
        <end position="606"/>
    </location>
</feature>
<feature type="compositionally biased region" description="Gly residues" evidence="1">
    <location>
        <begin position="577"/>
        <end position="586"/>
    </location>
</feature>
<feature type="compositionally biased region" description="Basic and acidic residues" evidence="1">
    <location>
        <begin position="632"/>
        <end position="652"/>
    </location>
</feature>
<feature type="compositionally biased region" description="Low complexity" evidence="1">
    <location>
        <begin position="493"/>
        <end position="554"/>
    </location>
</feature>
<sequence>MGHPRRKHTPQLKARTTRSSRGRLLSLSDPAQTSQRLDDQLRALGLYAAPTLGDGNCLFRALSDQLYGTDSKHALLRQHICDWIQHHKSRYEPFVEDERGIDTHLHCMRENATYGGHMELSAFAHMAQRNVKVVQPGLVYVIEWQAFAVSSSPTTPSLPDKEDLDGNDDNDPHSSIYVAYHDWEHFSSIRNLKGPHVGLPRVKERPVSQTDLPPSPITEHHKQRKRVGKDRDRERQERRREKAREKIKGKQIPTTVVESETDDDDEPEISSSPEKLKIKLKLTLNNNHTHSPSSSLSNISETDNNKSPQKTGLKLRLPPSRSLSLAPSTISTPPNSQTSISEIYPSIAEALPHANPPTHTAAPHLVSNSRESSPGTGEGGGRINRSPKRTFEESEIEDLRMMNGGRGVRSRLCVGDDEEEEDNVTTTTATTTTTTASSSTLSSSPESSSSSPSPPCLEKDDEHLLLSPDDTIMTSPTTPTASSTINNLDTSLQQQRTQRKQQQCRSIHSQSSSPSSIVPFSSSSPKSSSSTSTSTTSSESTISTTSTSSPYMTTRQQKKREVSNNTNQHQQQHRNNNGGGSGGGGRMLTRRQRKALGLPKLRKRRVGPYDRTESGGGGGGEGKGGEGEGGGEEWKKNGTGRVDVRGFRELKI</sequence>
<dbReference type="CDD" id="cd22756">
    <property type="entry name" value="OTU_OTUD3-like"/>
    <property type="match status" value="1"/>
</dbReference>
<dbReference type="Gene3D" id="3.90.70.80">
    <property type="match status" value="1"/>
</dbReference>
<feature type="compositionally biased region" description="Polar residues" evidence="1">
    <location>
        <begin position="288"/>
        <end position="310"/>
    </location>
</feature>
<feature type="region of interest" description="Disordered" evidence="1">
    <location>
        <begin position="197"/>
        <end position="274"/>
    </location>
</feature>
<dbReference type="EMBL" id="JABXXO010000016">
    <property type="protein sequence ID" value="KAF7759905.1"/>
    <property type="molecule type" value="Genomic_DNA"/>
</dbReference>
<evidence type="ECO:0000256" key="1">
    <source>
        <dbReference type="SAM" id="MobiDB-lite"/>
    </source>
</evidence>
<gene>
    <name evidence="3" type="ORF">Agabi119p4_11600</name>
</gene>
<dbReference type="PROSITE" id="PS50802">
    <property type="entry name" value="OTU"/>
    <property type="match status" value="1"/>
</dbReference>
<feature type="compositionally biased region" description="Basic residues" evidence="1">
    <location>
        <begin position="1"/>
        <end position="21"/>
    </location>
</feature>